<dbReference type="Proteomes" id="UP000001514">
    <property type="component" value="Unassembled WGS sequence"/>
</dbReference>
<dbReference type="STRING" id="88036.D8RRQ4"/>
<dbReference type="OrthoDB" id="10250354at2759"/>
<dbReference type="SMART" id="SM00271">
    <property type="entry name" value="DnaJ"/>
    <property type="match status" value="1"/>
</dbReference>
<dbReference type="PRINTS" id="PR00625">
    <property type="entry name" value="JDOMAIN"/>
</dbReference>
<dbReference type="Gene3D" id="1.10.287.110">
    <property type="entry name" value="DnaJ domain"/>
    <property type="match status" value="1"/>
</dbReference>
<dbReference type="InterPro" id="IPR036869">
    <property type="entry name" value="J_dom_sf"/>
</dbReference>
<dbReference type="InParanoid" id="D8RRQ4"/>
<dbReference type="Gramene" id="EFJ25441">
    <property type="protein sequence ID" value="EFJ25441"/>
    <property type="gene ID" value="SELMODRAFT_8874"/>
</dbReference>
<dbReference type="PANTHER" id="PTHR43096:SF58">
    <property type="entry name" value="CHAPERONE DNAJ-DOMAIN SUPERFAMILY PROTEIN"/>
    <property type="match status" value="1"/>
</dbReference>
<dbReference type="SUPFAM" id="SSF46565">
    <property type="entry name" value="Chaperone J-domain"/>
    <property type="match status" value="1"/>
</dbReference>
<dbReference type="OMA" id="SICWRTT"/>
<dbReference type="KEGG" id="smo:SELMODRAFT_8874"/>
<evidence type="ECO:0000313" key="2">
    <source>
        <dbReference type="EMBL" id="EFJ25441.1"/>
    </source>
</evidence>
<feature type="domain" description="J" evidence="1">
    <location>
        <begin position="3"/>
        <end position="64"/>
    </location>
</feature>
<sequence>GESLYHILGVAPGADEKEIKRAYRRLALKLHPDVNKEPDAQEKFMRIKQAYQTLVDPSKRAKYE</sequence>
<evidence type="ECO:0000313" key="3">
    <source>
        <dbReference type="Proteomes" id="UP000001514"/>
    </source>
</evidence>
<keyword evidence="3" id="KW-1185">Reference proteome</keyword>
<dbReference type="PROSITE" id="PS50076">
    <property type="entry name" value="DNAJ_2"/>
    <property type="match status" value="1"/>
</dbReference>
<dbReference type="InterPro" id="IPR001623">
    <property type="entry name" value="DnaJ_domain"/>
</dbReference>
<dbReference type="Pfam" id="PF00226">
    <property type="entry name" value="DnaJ"/>
    <property type="match status" value="1"/>
</dbReference>
<dbReference type="HOGENOM" id="CLU_017633_18_2_1"/>
<dbReference type="PANTHER" id="PTHR43096">
    <property type="entry name" value="DNAJ HOMOLOG 1, MITOCHONDRIAL-RELATED"/>
    <property type="match status" value="1"/>
</dbReference>
<protein>
    <recommendedName>
        <fullName evidence="1">J domain-containing protein</fullName>
    </recommendedName>
</protein>
<feature type="non-terminal residue" evidence="2">
    <location>
        <position position="64"/>
    </location>
</feature>
<organism evidence="3">
    <name type="scientific">Selaginella moellendorffii</name>
    <name type="common">Spikemoss</name>
    <dbReference type="NCBI Taxonomy" id="88036"/>
    <lineage>
        <taxon>Eukaryota</taxon>
        <taxon>Viridiplantae</taxon>
        <taxon>Streptophyta</taxon>
        <taxon>Embryophyta</taxon>
        <taxon>Tracheophyta</taxon>
        <taxon>Lycopodiopsida</taxon>
        <taxon>Selaginellales</taxon>
        <taxon>Selaginellaceae</taxon>
        <taxon>Selaginella</taxon>
    </lineage>
</organism>
<dbReference type="CDD" id="cd06257">
    <property type="entry name" value="DnaJ"/>
    <property type="match status" value="1"/>
</dbReference>
<accession>D8RRQ4</accession>
<name>D8RRQ4_SELML</name>
<gene>
    <name evidence="2" type="ORF">SELMODRAFT_8874</name>
</gene>
<evidence type="ECO:0000259" key="1">
    <source>
        <dbReference type="PROSITE" id="PS50076"/>
    </source>
</evidence>
<reference evidence="2 3" key="1">
    <citation type="journal article" date="2011" name="Science">
        <title>The Selaginella genome identifies genetic changes associated with the evolution of vascular plants.</title>
        <authorList>
            <person name="Banks J.A."/>
            <person name="Nishiyama T."/>
            <person name="Hasebe M."/>
            <person name="Bowman J.L."/>
            <person name="Gribskov M."/>
            <person name="dePamphilis C."/>
            <person name="Albert V.A."/>
            <person name="Aono N."/>
            <person name="Aoyama T."/>
            <person name="Ambrose B.A."/>
            <person name="Ashton N.W."/>
            <person name="Axtell M.J."/>
            <person name="Barker E."/>
            <person name="Barker M.S."/>
            <person name="Bennetzen J.L."/>
            <person name="Bonawitz N.D."/>
            <person name="Chapple C."/>
            <person name="Cheng C."/>
            <person name="Correa L.G."/>
            <person name="Dacre M."/>
            <person name="DeBarry J."/>
            <person name="Dreyer I."/>
            <person name="Elias M."/>
            <person name="Engstrom E.M."/>
            <person name="Estelle M."/>
            <person name="Feng L."/>
            <person name="Finet C."/>
            <person name="Floyd S.K."/>
            <person name="Frommer W.B."/>
            <person name="Fujita T."/>
            <person name="Gramzow L."/>
            <person name="Gutensohn M."/>
            <person name="Harholt J."/>
            <person name="Hattori M."/>
            <person name="Heyl A."/>
            <person name="Hirai T."/>
            <person name="Hiwatashi Y."/>
            <person name="Ishikawa M."/>
            <person name="Iwata M."/>
            <person name="Karol K.G."/>
            <person name="Koehler B."/>
            <person name="Kolukisaoglu U."/>
            <person name="Kubo M."/>
            <person name="Kurata T."/>
            <person name="Lalonde S."/>
            <person name="Li K."/>
            <person name="Li Y."/>
            <person name="Litt A."/>
            <person name="Lyons E."/>
            <person name="Manning G."/>
            <person name="Maruyama T."/>
            <person name="Michael T.P."/>
            <person name="Mikami K."/>
            <person name="Miyazaki S."/>
            <person name="Morinaga S."/>
            <person name="Murata T."/>
            <person name="Mueller-Roeber B."/>
            <person name="Nelson D.R."/>
            <person name="Obara M."/>
            <person name="Oguri Y."/>
            <person name="Olmstead R.G."/>
            <person name="Onodera N."/>
            <person name="Petersen B.L."/>
            <person name="Pils B."/>
            <person name="Prigge M."/>
            <person name="Rensing S.A."/>
            <person name="Riano-Pachon D.M."/>
            <person name="Roberts A.W."/>
            <person name="Sato Y."/>
            <person name="Scheller H.V."/>
            <person name="Schulz B."/>
            <person name="Schulz C."/>
            <person name="Shakirov E.V."/>
            <person name="Shibagaki N."/>
            <person name="Shinohara N."/>
            <person name="Shippen D.E."/>
            <person name="Soerensen I."/>
            <person name="Sotooka R."/>
            <person name="Sugimoto N."/>
            <person name="Sugita M."/>
            <person name="Sumikawa N."/>
            <person name="Tanurdzic M."/>
            <person name="Theissen G."/>
            <person name="Ulvskov P."/>
            <person name="Wakazuki S."/>
            <person name="Weng J.K."/>
            <person name="Willats W.W."/>
            <person name="Wipf D."/>
            <person name="Wolf P.G."/>
            <person name="Yang L."/>
            <person name="Zimmer A.D."/>
            <person name="Zhu Q."/>
            <person name="Mitros T."/>
            <person name="Hellsten U."/>
            <person name="Loque D."/>
            <person name="Otillar R."/>
            <person name="Salamov A."/>
            <person name="Schmutz J."/>
            <person name="Shapiro H."/>
            <person name="Lindquist E."/>
            <person name="Lucas S."/>
            <person name="Rokhsar D."/>
            <person name="Grigoriev I.V."/>
        </authorList>
    </citation>
    <scope>NUCLEOTIDE SEQUENCE [LARGE SCALE GENOMIC DNA]</scope>
</reference>
<dbReference type="eggNOG" id="KOG0714">
    <property type="taxonomic scope" value="Eukaryota"/>
</dbReference>
<feature type="non-terminal residue" evidence="2">
    <location>
        <position position="1"/>
    </location>
</feature>
<proteinExistence type="predicted"/>
<dbReference type="AlphaFoldDB" id="D8RRQ4"/>
<dbReference type="PROSITE" id="PS00636">
    <property type="entry name" value="DNAJ_1"/>
    <property type="match status" value="1"/>
</dbReference>
<dbReference type="InterPro" id="IPR018253">
    <property type="entry name" value="DnaJ_domain_CS"/>
</dbReference>
<dbReference type="EMBL" id="GL377587">
    <property type="protein sequence ID" value="EFJ25441.1"/>
    <property type="molecule type" value="Genomic_DNA"/>
</dbReference>